<dbReference type="PROSITE" id="PS00678">
    <property type="entry name" value="WD_REPEATS_1"/>
    <property type="match status" value="1"/>
</dbReference>
<dbReference type="InterPro" id="IPR013979">
    <property type="entry name" value="TIF_beta_prop-like"/>
</dbReference>
<dbReference type="InterPro" id="IPR001680">
    <property type="entry name" value="WD40_rpt"/>
</dbReference>
<dbReference type="Proteomes" id="UP000492821">
    <property type="component" value="Unassembled WGS sequence"/>
</dbReference>
<dbReference type="SMART" id="SM00320">
    <property type="entry name" value="WD40"/>
    <property type="match status" value="5"/>
</dbReference>
<dbReference type="InterPro" id="IPR019775">
    <property type="entry name" value="WD40_repeat_CS"/>
</dbReference>
<feature type="repeat" description="WD" evidence="5">
    <location>
        <begin position="248"/>
        <end position="273"/>
    </location>
</feature>
<dbReference type="Pfam" id="PF08662">
    <property type="entry name" value="eIF2A"/>
    <property type="match status" value="1"/>
</dbReference>
<proteinExistence type="predicted"/>
<dbReference type="InterPro" id="IPR036322">
    <property type="entry name" value="WD40_repeat_dom_sf"/>
</dbReference>
<keyword evidence="7" id="KW-1185">Reference proteome</keyword>
<keyword evidence="1" id="KW-0396">Initiation factor</keyword>
<evidence type="ECO:0000256" key="2">
    <source>
        <dbReference type="ARBA" id="ARBA00022574"/>
    </source>
</evidence>
<evidence type="ECO:0000259" key="6">
    <source>
        <dbReference type="Pfam" id="PF08662"/>
    </source>
</evidence>
<dbReference type="InterPro" id="IPR015943">
    <property type="entry name" value="WD40/YVTN_repeat-like_dom_sf"/>
</dbReference>
<dbReference type="PROSITE" id="PS50294">
    <property type="entry name" value="WD_REPEATS_REGION"/>
    <property type="match status" value="1"/>
</dbReference>
<keyword evidence="3" id="KW-0677">Repeat</keyword>
<organism evidence="7 8">
    <name type="scientific">Panagrellus redivivus</name>
    <name type="common">Microworm</name>
    <dbReference type="NCBI Taxonomy" id="6233"/>
    <lineage>
        <taxon>Eukaryota</taxon>
        <taxon>Metazoa</taxon>
        <taxon>Ecdysozoa</taxon>
        <taxon>Nematoda</taxon>
        <taxon>Chromadorea</taxon>
        <taxon>Rhabditida</taxon>
        <taxon>Tylenchina</taxon>
        <taxon>Panagrolaimomorpha</taxon>
        <taxon>Panagrolaimoidea</taxon>
        <taxon>Panagrolaimidae</taxon>
        <taxon>Panagrellus</taxon>
    </lineage>
</organism>
<dbReference type="PRINTS" id="PR00320">
    <property type="entry name" value="GPROTEINBRPT"/>
</dbReference>
<dbReference type="Gene3D" id="2.130.10.10">
    <property type="entry name" value="YVTN repeat-like/Quinoprotein amine dehydrogenase"/>
    <property type="match status" value="1"/>
</dbReference>
<dbReference type="GO" id="GO:0003743">
    <property type="term" value="F:translation initiation factor activity"/>
    <property type="evidence" value="ECO:0007669"/>
    <property type="project" value="UniProtKB-KW"/>
</dbReference>
<sequence>MAAPHYVASANEFPIDVKVQHGLTKIQFAPDHNVRTLAIANWDGSVKLSNVDMPNKPVDMRTLYHAKPVLAFTFMGSPQYIVSGDTDGNVKTYNVETGIDTSIGRHEGAVRCLEYSPTMRWAVSGGWDKLIKLWDIRSNMPVHATEMDSKVYALSTVDYKAVIGTSDRKIGILDLRNPRTMWQTRESPLKYQTRAISCMPNKQGFVLSSIEGRVAVEYFDMDPETQKNKYAFKCHRQKVDTCEFIYPVNAIAFHPQYNSFATGGSDGLVNVWDPANRKRLCQLRKFNTSVVSLDFSPDGEYVALATTYMYEGETTPNPIPDPEVLIRKITDFEVKPK</sequence>
<name>A0A7E4V189_PANRE</name>
<dbReference type="WBParaSite" id="Pan_g14933.t1">
    <property type="protein sequence ID" value="Pan_g14933.t1"/>
    <property type="gene ID" value="Pan_g14933"/>
</dbReference>
<keyword evidence="4" id="KW-0648">Protein biosynthesis</keyword>
<reference evidence="8" key="2">
    <citation type="submission" date="2020-10" db="UniProtKB">
        <authorList>
            <consortium name="WormBaseParasite"/>
        </authorList>
    </citation>
    <scope>IDENTIFICATION</scope>
</reference>
<dbReference type="InterPro" id="IPR020472">
    <property type="entry name" value="WD40_PAC1"/>
</dbReference>
<dbReference type="AlphaFoldDB" id="A0A7E4V189"/>
<feature type="repeat" description="WD" evidence="5">
    <location>
        <begin position="103"/>
        <end position="144"/>
    </location>
</feature>
<feature type="domain" description="Translation initiation factor beta propellor-like" evidence="6">
    <location>
        <begin position="247"/>
        <end position="308"/>
    </location>
</feature>
<reference evidence="7" key="1">
    <citation type="journal article" date="2013" name="Genetics">
        <title>The draft genome and transcriptome of Panagrellus redivivus are shaped by the harsh demands of a free-living lifestyle.</title>
        <authorList>
            <person name="Srinivasan J."/>
            <person name="Dillman A.R."/>
            <person name="Macchietto M.G."/>
            <person name="Heikkinen L."/>
            <person name="Lakso M."/>
            <person name="Fracchia K.M."/>
            <person name="Antoshechkin I."/>
            <person name="Mortazavi A."/>
            <person name="Wong G."/>
            <person name="Sternberg P.W."/>
        </authorList>
    </citation>
    <scope>NUCLEOTIDE SEQUENCE [LARGE SCALE GENOMIC DNA]</scope>
    <source>
        <strain evidence="7">MT8872</strain>
    </source>
</reference>
<evidence type="ECO:0000313" key="7">
    <source>
        <dbReference type="Proteomes" id="UP000492821"/>
    </source>
</evidence>
<protein>
    <submittedName>
        <fullName evidence="8">EIF2A domain-containing protein</fullName>
    </submittedName>
</protein>
<evidence type="ECO:0000256" key="4">
    <source>
        <dbReference type="ARBA" id="ARBA00022917"/>
    </source>
</evidence>
<keyword evidence="2 5" id="KW-0853">WD repeat</keyword>
<dbReference type="PROSITE" id="PS50082">
    <property type="entry name" value="WD_REPEATS_2"/>
    <property type="match status" value="2"/>
</dbReference>
<dbReference type="PANTHER" id="PTHR10971">
    <property type="entry name" value="MRNA EXPORT FACTOR AND BUB3"/>
    <property type="match status" value="1"/>
</dbReference>
<evidence type="ECO:0000256" key="3">
    <source>
        <dbReference type="ARBA" id="ARBA00022737"/>
    </source>
</evidence>
<accession>A0A7E4V189</accession>
<dbReference type="Pfam" id="PF00400">
    <property type="entry name" value="WD40"/>
    <property type="match status" value="2"/>
</dbReference>
<evidence type="ECO:0000256" key="1">
    <source>
        <dbReference type="ARBA" id="ARBA00022540"/>
    </source>
</evidence>
<evidence type="ECO:0000256" key="5">
    <source>
        <dbReference type="PROSITE-ProRule" id="PRU00221"/>
    </source>
</evidence>
<evidence type="ECO:0000313" key="8">
    <source>
        <dbReference type="WBParaSite" id="Pan_g14933.t1"/>
    </source>
</evidence>
<dbReference type="SUPFAM" id="SSF50978">
    <property type="entry name" value="WD40 repeat-like"/>
    <property type="match status" value="1"/>
</dbReference>